<accession>A0ABS4DQT1</accession>
<sequence length="166" mass="17738">MVSNVVIGCRKRGPTDAGGPESATQPQIEVPTKKHIDDASNTHGGMQMANEWCRKNDDGDPSDKHSAATLAAALIARGSTLPSATNAAIAHQAVDLYRTLLSQLSGRDGHAERIHARAGQAVSAAEQKEMDILGITRVDSAKFCYGEYRYDNLSDALRYARAKSGT</sequence>
<keyword evidence="3" id="KW-1185">Reference proteome</keyword>
<evidence type="ECO:0000256" key="1">
    <source>
        <dbReference type="SAM" id="MobiDB-lite"/>
    </source>
</evidence>
<reference evidence="2 3" key="1">
    <citation type="submission" date="2021-04" db="EMBL/GenBank/DDBJ databases">
        <authorList>
            <person name="Huq M.A."/>
        </authorList>
    </citation>
    <scope>NUCLEOTIDE SEQUENCE [LARGE SCALE GENOMIC DNA]</scope>
    <source>
        <strain evidence="2 3">MAH-13</strain>
    </source>
</reference>
<dbReference type="Proteomes" id="UP000823790">
    <property type="component" value="Unassembled WGS sequence"/>
</dbReference>
<evidence type="ECO:0000313" key="3">
    <source>
        <dbReference type="Proteomes" id="UP000823790"/>
    </source>
</evidence>
<dbReference type="RefSeq" id="WP_209622085.1">
    <property type="nucleotide sequence ID" value="NZ_JAGJRS010000030.1"/>
</dbReference>
<feature type="region of interest" description="Disordered" evidence="1">
    <location>
        <begin position="1"/>
        <end position="27"/>
    </location>
</feature>
<dbReference type="EMBL" id="JAGJRS010000030">
    <property type="protein sequence ID" value="MBP1475418.1"/>
    <property type="molecule type" value="Genomic_DNA"/>
</dbReference>
<protein>
    <submittedName>
        <fullName evidence="2">Uncharacterized protein</fullName>
    </submittedName>
</protein>
<name>A0ABS4DQT1_9GAMM</name>
<comment type="caution">
    <text evidence="2">The sequence shown here is derived from an EMBL/GenBank/DDBJ whole genome shotgun (WGS) entry which is preliminary data.</text>
</comment>
<gene>
    <name evidence="2" type="ORF">J7I44_13980</name>
</gene>
<proteinExistence type="predicted"/>
<organism evidence="2 3">
    <name type="scientific">Frateuria flava</name>
    <dbReference type="NCBI Taxonomy" id="2821489"/>
    <lineage>
        <taxon>Bacteria</taxon>
        <taxon>Pseudomonadati</taxon>
        <taxon>Pseudomonadota</taxon>
        <taxon>Gammaproteobacteria</taxon>
        <taxon>Lysobacterales</taxon>
        <taxon>Rhodanobacteraceae</taxon>
        <taxon>Frateuria</taxon>
    </lineage>
</organism>
<evidence type="ECO:0000313" key="2">
    <source>
        <dbReference type="EMBL" id="MBP1475418.1"/>
    </source>
</evidence>